<dbReference type="KEGG" id="rtu:PR017_03180"/>
<dbReference type="Proteomes" id="UP000249499">
    <property type="component" value="Chromosome"/>
</dbReference>
<dbReference type="Gene3D" id="3.90.280.10">
    <property type="entry name" value="PEBP-like"/>
    <property type="match status" value="1"/>
</dbReference>
<dbReference type="InterPro" id="IPR008914">
    <property type="entry name" value="PEBP"/>
</dbReference>
<dbReference type="InterPro" id="IPR005247">
    <property type="entry name" value="YbhB_YbcL/LppC-like"/>
</dbReference>
<feature type="chain" id="PRO_5041951414" evidence="2">
    <location>
        <begin position="31"/>
        <end position="235"/>
    </location>
</feature>
<evidence type="ECO:0000256" key="1">
    <source>
        <dbReference type="SAM" id="MobiDB-lite"/>
    </source>
</evidence>
<evidence type="ECO:0000256" key="2">
    <source>
        <dbReference type="SAM" id="SignalP"/>
    </source>
</evidence>
<dbReference type="NCBIfam" id="TIGR00481">
    <property type="entry name" value="YbhB/YbcL family Raf kinase inhibitor-like protein"/>
    <property type="match status" value="1"/>
</dbReference>
<reference evidence="4" key="2">
    <citation type="journal article" date="2023" name="MicrobiologyOpen">
        <title>Genomics of the tumorigenes clade of the family Rhizobiaceae and description of Rhizobium rhododendri sp. nov.</title>
        <authorList>
            <person name="Kuzmanovic N."/>
            <person name="diCenzo G.C."/>
            <person name="Bunk B."/>
            <person name="Sproeer C."/>
            <person name="Fruehling A."/>
            <person name="Neumann-Schaal M."/>
            <person name="Overmann J."/>
            <person name="Smalla K."/>
        </authorList>
    </citation>
    <scope>NUCLEOTIDE SEQUENCE [LARGE SCALE GENOMIC DNA]</scope>
    <source>
        <strain evidence="4">1078</strain>
    </source>
</reference>
<dbReference type="InterPro" id="IPR036610">
    <property type="entry name" value="PEBP-like_sf"/>
</dbReference>
<dbReference type="PANTHER" id="PTHR30289:SF1">
    <property type="entry name" value="PEBP (PHOSPHATIDYLETHANOLAMINE-BINDING PROTEIN) FAMILY PROTEIN"/>
    <property type="match status" value="1"/>
</dbReference>
<keyword evidence="3" id="KW-0649">Protein kinase inhibitor</keyword>
<feature type="region of interest" description="Disordered" evidence="1">
    <location>
        <begin position="140"/>
        <end position="174"/>
    </location>
</feature>
<reference evidence="3 4" key="1">
    <citation type="journal article" date="2018" name="Sci. Rep.">
        <title>Rhizobium tumorigenes sp. nov., a novel plant tumorigenic bacterium isolated from cane gall tumors on thornless blackberry.</title>
        <authorList>
            <person name="Kuzmanovi N."/>
            <person name="Smalla K."/>
            <person name="Gronow S."/>
            <person name="PuBawska J."/>
        </authorList>
    </citation>
    <scope>NUCLEOTIDE SEQUENCE [LARGE SCALE GENOMIC DNA]</scope>
    <source>
        <strain evidence="3 4">1078</strain>
    </source>
</reference>
<feature type="signal peptide" evidence="2">
    <location>
        <begin position="1"/>
        <end position="30"/>
    </location>
</feature>
<dbReference type="AlphaFoldDB" id="A0AAF1KSQ4"/>
<dbReference type="PANTHER" id="PTHR30289">
    <property type="entry name" value="UNCHARACTERIZED PROTEIN YBCL-RELATED"/>
    <property type="match status" value="1"/>
</dbReference>
<gene>
    <name evidence="3" type="ORF">PR017_03180</name>
</gene>
<protein>
    <submittedName>
        <fullName evidence="3">YbhB/YbcL family Raf kinase inhibitor-like protein</fullName>
    </submittedName>
</protein>
<dbReference type="SUPFAM" id="SSF49777">
    <property type="entry name" value="PEBP-like"/>
    <property type="match status" value="1"/>
</dbReference>
<dbReference type="GO" id="GO:0004860">
    <property type="term" value="F:protein kinase inhibitor activity"/>
    <property type="evidence" value="ECO:0007669"/>
    <property type="project" value="UniProtKB-KW"/>
</dbReference>
<sequence>MRTTNRFPGAIVLAAVAGLILPASAVPAFAADLAVSFGKAEPGRMLPPANAACVVRQGKLRPGRNESPSLSWSKGPAGTKSYAVAMVDPDVPVDRSGFNKDDVVIAETAPREEFVHWVLADIPSDFSHLPEAIDGNGVTKAGLPLKRTDHGRRGQNGFGEGSLKNGPQGGYHGACPPWNDQRVHHYRVTVYALDVEHLSLPDAFTRADLLRAADGHILSSGSAELLYTLNARARE</sequence>
<dbReference type="Pfam" id="PF01161">
    <property type="entry name" value="PBP"/>
    <property type="match status" value="1"/>
</dbReference>
<dbReference type="EMBL" id="CP117255">
    <property type="protein sequence ID" value="WFR96160.1"/>
    <property type="molecule type" value="Genomic_DNA"/>
</dbReference>
<name>A0AAF1KSQ4_9HYPH</name>
<proteinExistence type="predicted"/>
<dbReference type="RefSeq" id="WP_111220242.1">
    <property type="nucleotide sequence ID" value="NZ_CP117255.1"/>
</dbReference>
<evidence type="ECO:0000313" key="3">
    <source>
        <dbReference type="EMBL" id="WFR96160.1"/>
    </source>
</evidence>
<keyword evidence="2" id="KW-0732">Signal</keyword>
<accession>A0AAF1KSQ4</accession>
<evidence type="ECO:0000313" key="4">
    <source>
        <dbReference type="Proteomes" id="UP000249499"/>
    </source>
</evidence>
<keyword evidence="4" id="KW-1185">Reference proteome</keyword>
<organism evidence="3 4">
    <name type="scientific">Rhizobium tumorigenes</name>
    <dbReference type="NCBI Taxonomy" id="2041385"/>
    <lineage>
        <taxon>Bacteria</taxon>
        <taxon>Pseudomonadati</taxon>
        <taxon>Pseudomonadota</taxon>
        <taxon>Alphaproteobacteria</taxon>
        <taxon>Hyphomicrobiales</taxon>
        <taxon>Rhizobiaceae</taxon>
        <taxon>Rhizobium/Agrobacterium group</taxon>
        <taxon>Rhizobium</taxon>
    </lineage>
</organism>
<dbReference type="CDD" id="cd00865">
    <property type="entry name" value="PEBP_bact_arch"/>
    <property type="match status" value="1"/>
</dbReference>